<dbReference type="STRING" id="1796497.GCE9029_03643"/>
<reference evidence="9" key="1">
    <citation type="submission" date="2016-02" db="EMBL/GenBank/DDBJ databases">
        <authorList>
            <person name="Rodrigo-Torres Lidia"/>
            <person name="Arahal R.David."/>
        </authorList>
    </citation>
    <scope>NUCLEOTIDE SEQUENCE [LARGE SCALE GENOMIC DNA]</scope>
    <source>
        <strain evidence="9">CECT 9029</strain>
    </source>
</reference>
<proteinExistence type="inferred from homology"/>
<feature type="transmembrane region" description="Helical" evidence="7">
    <location>
        <begin position="115"/>
        <end position="134"/>
    </location>
</feature>
<dbReference type="PANTHER" id="PTHR40043">
    <property type="entry name" value="UPF0719 INNER MEMBRANE PROTEIN YJFL"/>
    <property type="match status" value="1"/>
</dbReference>
<protein>
    <recommendedName>
        <fullName evidence="10">Inner membrane protein YjfL</fullName>
    </recommendedName>
</protein>
<dbReference type="GO" id="GO:0005886">
    <property type="term" value="C:plasma membrane"/>
    <property type="evidence" value="ECO:0007669"/>
    <property type="project" value="UniProtKB-SubCell"/>
</dbReference>
<dbReference type="EMBL" id="FIZX01000002">
    <property type="protein sequence ID" value="CZF83111.1"/>
    <property type="molecule type" value="Genomic_DNA"/>
</dbReference>
<organism evidence="8 9">
    <name type="scientific">Grimontia celer</name>
    <dbReference type="NCBI Taxonomy" id="1796497"/>
    <lineage>
        <taxon>Bacteria</taxon>
        <taxon>Pseudomonadati</taxon>
        <taxon>Pseudomonadota</taxon>
        <taxon>Gammaproteobacteria</taxon>
        <taxon>Vibrionales</taxon>
        <taxon>Vibrionaceae</taxon>
        <taxon>Grimontia</taxon>
    </lineage>
</organism>
<dbReference type="AlphaFoldDB" id="A0A128FA02"/>
<keyword evidence="9" id="KW-1185">Reference proteome</keyword>
<keyword evidence="6 7" id="KW-0472">Membrane</keyword>
<dbReference type="PANTHER" id="PTHR40043:SF1">
    <property type="entry name" value="UPF0719 INNER MEMBRANE PROTEIN YJFL"/>
    <property type="match status" value="1"/>
</dbReference>
<evidence type="ECO:0000256" key="6">
    <source>
        <dbReference type="ARBA" id="ARBA00023136"/>
    </source>
</evidence>
<feature type="transmembrane region" description="Helical" evidence="7">
    <location>
        <begin position="49"/>
        <end position="68"/>
    </location>
</feature>
<evidence type="ECO:0000256" key="5">
    <source>
        <dbReference type="ARBA" id="ARBA00022989"/>
    </source>
</evidence>
<evidence type="ECO:0000256" key="1">
    <source>
        <dbReference type="ARBA" id="ARBA00004651"/>
    </source>
</evidence>
<comment type="similarity">
    <text evidence="2">Belongs to the UPF0719 family.</text>
</comment>
<comment type="subcellular location">
    <subcellularLocation>
        <location evidence="1">Cell membrane</location>
        <topology evidence="1">Multi-pass membrane protein</topology>
    </subcellularLocation>
</comment>
<feature type="transmembrane region" description="Helical" evidence="7">
    <location>
        <begin position="6"/>
        <end position="28"/>
    </location>
</feature>
<gene>
    <name evidence="8" type="ORF">GCE9029_03643</name>
</gene>
<evidence type="ECO:0000256" key="4">
    <source>
        <dbReference type="ARBA" id="ARBA00022692"/>
    </source>
</evidence>
<evidence type="ECO:0000256" key="7">
    <source>
        <dbReference type="SAM" id="Phobius"/>
    </source>
</evidence>
<dbReference type="Proteomes" id="UP000071641">
    <property type="component" value="Unassembled WGS sequence"/>
</dbReference>
<evidence type="ECO:0000313" key="9">
    <source>
        <dbReference type="Proteomes" id="UP000071641"/>
    </source>
</evidence>
<evidence type="ECO:0008006" key="10">
    <source>
        <dbReference type="Google" id="ProtNLM"/>
    </source>
</evidence>
<sequence>MDMLAGLLAGLPNFIIYFAASLAFVLIFKFIYIRITPYDEWSLIKDKQSVTAAVALGGAFLGYCIAIAGAAQNSVNIVDFMVWGVIAMLAQFIAFAIVRFVMLKELTTRIENDELPAGIILAVVSVSIGVLNAACLTY</sequence>
<name>A0A128FA02_9GAMM</name>
<evidence type="ECO:0000313" key="8">
    <source>
        <dbReference type="EMBL" id="CZF83111.1"/>
    </source>
</evidence>
<dbReference type="InterPro" id="IPR007140">
    <property type="entry name" value="DUF350"/>
</dbReference>
<dbReference type="Pfam" id="PF03994">
    <property type="entry name" value="DUF350"/>
    <property type="match status" value="1"/>
</dbReference>
<keyword evidence="5 7" id="KW-1133">Transmembrane helix</keyword>
<accession>A0A128FA02</accession>
<keyword evidence="4 7" id="KW-0812">Transmembrane</keyword>
<keyword evidence="3" id="KW-1003">Cell membrane</keyword>
<dbReference type="RefSeq" id="WP_062665364.1">
    <property type="nucleotide sequence ID" value="NZ_FIZX01000002.1"/>
</dbReference>
<evidence type="ECO:0000256" key="3">
    <source>
        <dbReference type="ARBA" id="ARBA00022475"/>
    </source>
</evidence>
<feature type="transmembrane region" description="Helical" evidence="7">
    <location>
        <begin position="80"/>
        <end position="103"/>
    </location>
</feature>
<evidence type="ECO:0000256" key="2">
    <source>
        <dbReference type="ARBA" id="ARBA00005779"/>
    </source>
</evidence>
<dbReference type="OrthoDB" id="5573330at2"/>